<evidence type="ECO:0000256" key="6">
    <source>
        <dbReference type="ARBA" id="ARBA00044633"/>
    </source>
</evidence>
<dbReference type="HAMAP" id="MF_00210">
    <property type="entry name" value="EPSP_synth"/>
    <property type="match status" value="1"/>
</dbReference>
<evidence type="ECO:0000256" key="2">
    <source>
        <dbReference type="ARBA" id="ARBA00009948"/>
    </source>
</evidence>
<feature type="binding site" evidence="7">
    <location>
        <position position="399"/>
    </location>
    <ligand>
        <name>phosphoenolpyruvate</name>
        <dbReference type="ChEBI" id="CHEBI:58702"/>
    </ligand>
</feature>
<feature type="binding site" evidence="7">
    <location>
        <position position="158"/>
    </location>
    <ligand>
        <name>3-phosphoshikimate</name>
        <dbReference type="ChEBI" id="CHEBI:145989"/>
    </ligand>
</feature>
<dbReference type="EC" id="2.5.1.19" evidence="7"/>
<dbReference type="InterPro" id="IPR013792">
    <property type="entry name" value="RNA3'P_cycl/enolpyr_Trfase_a/b"/>
</dbReference>
<reference evidence="9 10" key="1">
    <citation type="submission" date="2016-04" db="EMBL/GenBank/DDBJ databases">
        <authorList>
            <person name="Evans L.H."/>
            <person name="Alamgir A."/>
            <person name="Owens N."/>
            <person name="Weber N.D."/>
            <person name="Virtaneva K."/>
            <person name="Barbian K."/>
            <person name="Babar A."/>
            <person name="Rosenke K."/>
        </authorList>
    </citation>
    <scope>NUCLEOTIDE SEQUENCE [LARGE SCALE GENOMIC DNA]</scope>
    <source>
        <strain evidence="10">S5(T) (JCM 30642 \VKM B-2941)</strain>
    </source>
</reference>
<dbReference type="PANTHER" id="PTHR21090">
    <property type="entry name" value="AROM/DEHYDROQUINATE SYNTHASE"/>
    <property type="match status" value="1"/>
</dbReference>
<dbReference type="UniPathway" id="UPA00053">
    <property type="reaction ID" value="UER00089"/>
</dbReference>
<evidence type="ECO:0000256" key="1">
    <source>
        <dbReference type="ARBA" id="ARBA00004811"/>
    </source>
</evidence>
<dbReference type="RefSeq" id="WP_172399451.1">
    <property type="nucleotide sequence ID" value="NZ_LT671858.1"/>
</dbReference>
<dbReference type="InterPro" id="IPR001986">
    <property type="entry name" value="Enolpyruvate_Tfrase_dom"/>
</dbReference>
<keyword evidence="4 7" id="KW-0808">Transferase</keyword>
<dbReference type="PIRSF" id="PIRSF000505">
    <property type="entry name" value="EPSPS"/>
    <property type="match status" value="1"/>
</dbReference>
<feature type="binding site" evidence="7">
    <location>
        <position position="87"/>
    </location>
    <ligand>
        <name>phosphoenolpyruvate</name>
        <dbReference type="ChEBI" id="CHEBI:58702"/>
    </ligand>
</feature>
<dbReference type="EMBL" id="LT671858">
    <property type="protein sequence ID" value="SIM82912.1"/>
    <property type="molecule type" value="Genomic_DNA"/>
</dbReference>
<dbReference type="GO" id="GO:0008652">
    <property type="term" value="P:amino acid biosynthetic process"/>
    <property type="evidence" value="ECO:0007669"/>
    <property type="project" value="UniProtKB-KW"/>
</dbReference>
<feature type="binding site" evidence="7">
    <location>
        <position position="160"/>
    </location>
    <ligand>
        <name>3-phosphoshikimate</name>
        <dbReference type="ChEBI" id="CHEBI:145989"/>
    </ligand>
</feature>
<comment type="caution">
    <text evidence="7">Lacks conserved residue(s) required for the propagation of feature annotation.</text>
</comment>
<feature type="binding site" evidence="7">
    <location>
        <position position="20"/>
    </location>
    <ligand>
        <name>3-phosphoshikimate</name>
        <dbReference type="ChEBI" id="CHEBI:145989"/>
    </ligand>
</feature>
<evidence type="ECO:0000256" key="5">
    <source>
        <dbReference type="ARBA" id="ARBA00023141"/>
    </source>
</evidence>
<feature type="active site" description="Proton acceptor" evidence="7">
    <location>
        <position position="300"/>
    </location>
</feature>
<evidence type="ECO:0000256" key="7">
    <source>
        <dbReference type="HAMAP-Rule" id="MF_00210"/>
    </source>
</evidence>
<feature type="binding site" evidence="7">
    <location>
        <position position="21"/>
    </location>
    <ligand>
        <name>3-phosphoshikimate</name>
        <dbReference type="ChEBI" id="CHEBI:145989"/>
    </ligand>
</feature>
<feature type="binding site" evidence="7">
    <location>
        <position position="327"/>
    </location>
    <ligand>
        <name>3-phosphoshikimate</name>
        <dbReference type="ChEBI" id="CHEBI:145989"/>
    </ligand>
</feature>
<feature type="binding site" evidence="7">
    <location>
        <position position="159"/>
    </location>
    <ligand>
        <name>3-phosphoshikimate</name>
        <dbReference type="ChEBI" id="CHEBI:145989"/>
    </ligand>
</feature>
<feature type="binding site" evidence="7">
    <location>
        <position position="373"/>
    </location>
    <ligand>
        <name>phosphoenolpyruvate</name>
        <dbReference type="ChEBI" id="CHEBI:58702"/>
    </ligand>
</feature>
<feature type="binding site" evidence="7">
    <location>
        <position position="25"/>
    </location>
    <ligand>
        <name>3-phosphoshikimate</name>
        <dbReference type="ChEBI" id="CHEBI:145989"/>
    </ligand>
</feature>
<evidence type="ECO:0000259" key="8">
    <source>
        <dbReference type="Pfam" id="PF00275"/>
    </source>
</evidence>
<feature type="binding site" evidence="7">
    <location>
        <position position="300"/>
    </location>
    <ligand>
        <name>3-phosphoshikimate</name>
        <dbReference type="ChEBI" id="CHEBI:145989"/>
    </ligand>
</feature>
<feature type="binding site" evidence="7">
    <location>
        <position position="331"/>
    </location>
    <ligand>
        <name>phosphoenolpyruvate</name>
        <dbReference type="ChEBI" id="CHEBI:58702"/>
    </ligand>
</feature>
<keyword evidence="7" id="KW-0963">Cytoplasm</keyword>
<feature type="binding site" evidence="7">
    <location>
        <position position="187"/>
    </location>
    <ligand>
        <name>3-phosphoshikimate</name>
        <dbReference type="ChEBI" id="CHEBI:145989"/>
    </ligand>
</feature>
<dbReference type="AlphaFoldDB" id="A0A1N5WCG9"/>
<sequence>MSRILIPQELNGKVDAPSSKSMSQRVLLLSAFLPGHKRIGPISGCDDEIIALGICSSNGMKIIKDGKYYNIYGSFTNPELINVGESGTALRMVLGLLASRRCSCAIETEGKLLERPLKPLIISLESIGCRFSMNGRTLIFDGTNAKYVSEISINGELSSQFTSSILLYMALNPIDEKIVHIEGEINSEGYLNMTADILRKLGLTIKRTGSDFIINGTLNEMNTSFEIEGDYSSASFLIAAGLLLSGKGIEINNLKKESMQPDANILNLLNGLLQYGENSIIAMKKDITSMLEVDVNINPDLAPVIALLGMFSQKGASIKNSDRLSGKESDRKMAIIQIAEAFGSDVTEEDETLYIGPCRDDISPALPISLDHRIVMETILAQSMVSEKFIVHNPESLNKSYPSFIDDLISLGFKEELE</sequence>
<feature type="domain" description="Enolpyruvate transferase" evidence="8">
    <location>
        <begin position="7"/>
        <end position="408"/>
    </location>
</feature>
<accession>A0A1N5WCG9</accession>
<comment type="catalytic activity">
    <reaction evidence="6">
        <text>3-phosphoshikimate + phosphoenolpyruvate = 5-O-(1-carboxyvinyl)-3-phosphoshikimate + phosphate</text>
        <dbReference type="Rhea" id="RHEA:21256"/>
        <dbReference type="ChEBI" id="CHEBI:43474"/>
        <dbReference type="ChEBI" id="CHEBI:57701"/>
        <dbReference type="ChEBI" id="CHEBI:58702"/>
        <dbReference type="ChEBI" id="CHEBI:145989"/>
        <dbReference type="EC" id="2.5.1.19"/>
    </reaction>
    <physiologicalReaction direction="left-to-right" evidence="6">
        <dbReference type="Rhea" id="RHEA:21257"/>
    </physiologicalReaction>
</comment>
<evidence type="ECO:0000313" key="10">
    <source>
        <dbReference type="Proteomes" id="UP000195607"/>
    </source>
</evidence>
<comment type="subunit">
    <text evidence="7">Monomer.</text>
</comment>
<gene>
    <name evidence="7" type="primary">aroA</name>
    <name evidence="9" type="ORF">CSP5_1762</name>
</gene>
<comment type="similarity">
    <text evidence="2 7">Belongs to the EPSP synthase family.</text>
</comment>
<dbReference type="GeneID" id="41589004"/>
<feature type="binding site" evidence="7">
    <location>
        <position position="115"/>
    </location>
    <ligand>
        <name>phosphoenolpyruvate</name>
        <dbReference type="ChEBI" id="CHEBI:58702"/>
    </ligand>
</feature>
<organism evidence="9 10">
    <name type="scientific">Cuniculiplasma divulgatum</name>
    <dbReference type="NCBI Taxonomy" id="1673428"/>
    <lineage>
        <taxon>Archaea</taxon>
        <taxon>Methanobacteriati</taxon>
        <taxon>Thermoplasmatota</taxon>
        <taxon>Thermoplasmata</taxon>
        <taxon>Thermoplasmatales</taxon>
        <taxon>Cuniculiplasmataceae</taxon>
        <taxon>Cuniculiplasma</taxon>
    </lineage>
</organism>
<evidence type="ECO:0000256" key="3">
    <source>
        <dbReference type="ARBA" id="ARBA00022605"/>
    </source>
</evidence>
<dbReference type="Proteomes" id="UP000195607">
    <property type="component" value="Chromosome I"/>
</dbReference>
<dbReference type="InterPro" id="IPR006264">
    <property type="entry name" value="EPSP_synthase"/>
</dbReference>
<dbReference type="GO" id="GO:0009073">
    <property type="term" value="P:aromatic amino acid family biosynthetic process"/>
    <property type="evidence" value="ECO:0007669"/>
    <property type="project" value="UniProtKB-KW"/>
</dbReference>
<protein>
    <recommendedName>
        <fullName evidence="7">3-phosphoshikimate 1-carboxyvinyltransferase</fullName>
        <ecNumber evidence="7">2.5.1.19</ecNumber>
    </recommendedName>
    <alternativeName>
        <fullName evidence="7">5-enolpyruvylshikimate-3-phosphate synthase</fullName>
        <shortName evidence="7">EPSP synthase</shortName>
        <shortName evidence="7">EPSPS</shortName>
    </alternativeName>
</protein>
<dbReference type="PANTHER" id="PTHR21090:SF5">
    <property type="entry name" value="PENTAFUNCTIONAL AROM POLYPEPTIDE"/>
    <property type="match status" value="1"/>
</dbReference>
<comment type="function">
    <text evidence="7">Catalyzes the transfer of the enolpyruvyl moiety of phosphoenolpyruvate (PEP) to the 5-hydroxyl of shikimate-3-phosphate (S3P) to produce enolpyruvyl shikimate-3-phosphate and inorganic phosphate.</text>
</comment>
<dbReference type="GO" id="GO:0005737">
    <property type="term" value="C:cytoplasm"/>
    <property type="evidence" value="ECO:0007669"/>
    <property type="project" value="UniProtKB-SubCell"/>
</dbReference>
<feature type="binding site" evidence="7">
    <location>
        <position position="20"/>
    </location>
    <ligand>
        <name>phosphoenolpyruvate</name>
        <dbReference type="ChEBI" id="CHEBI:58702"/>
    </ligand>
</feature>
<comment type="pathway">
    <text evidence="1">Metabolic intermediate biosynthesis; chorismate biosynthesis; chorismate from D-erythrose 4-phosphate and phosphoenolpyruvate: step 6/7.</text>
</comment>
<evidence type="ECO:0000256" key="4">
    <source>
        <dbReference type="ARBA" id="ARBA00022679"/>
    </source>
</evidence>
<dbReference type="InterPro" id="IPR036968">
    <property type="entry name" value="Enolpyruvate_Tfrase_sf"/>
</dbReference>
<proteinExistence type="inferred from homology"/>
<feature type="binding site" evidence="7">
    <location>
        <position position="160"/>
    </location>
    <ligand>
        <name>phosphoenolpyruvate</name>
        <dbReference type="ChEBI" id="CHEBI:58702"/>
    </ligand>
</feature>
<dbReference type="SUPFAM" id="SSF55205">
    <property type="entry name" value="EPT/RTPC-like"/>
    <property type="match status" value="1"/>
</dbReference>
<name>A0A1N5WCG9_9ARCH</name>
<dbReference type="Pfam" id="PF00275">
    <property type="entry name" value="EPSP_synthase"/>
    <property type="match status" value="1"/>
</dbReference>
<evidence type="ECO:0000313" key="9">
    <source>
        <dbReference type="EMBL" id="SIM82912.1"/>
    </source>
</evidence>
<dbReference type="Gene3D" id="3.65.10.10">
    <property type="entry name" value="Enolpyruvate transferase domain"/>
    <property type="match status" value="2"/>
</dbReference>
<keyword evidence="3 7" id="KW-0028">Amino-acid biosynthesis</keyword>
<dbReference type="GO" id="GO:0003866">
    <property type="term" value="F:3-phosphoshikimate 1-carboxyvinyltransferase activity"/>
    <property type="evidence" value="ECO:0007669"/>
    <property type="project" value="UniProtKB-UniRule"/>
</dbReference>
<dbReference type="GO" id="GO:0009423">
    <property type="term" value="P:chorismate biosynthetic process"/>
    <property type="evidence" value="ECO:0007669"/>
    <property type="project" value="UniProtKB-UniRule"/>
</dbReference>
<keyword evidence="5 7" id="KW-0057">Aromatic amino acid biosynthesis</keyword>
<comment type="subcellular location">
    <subcellularLocation>
        <location evidence="7">Cytoplasm</location>
    </subcellularLocation>
</comment>